<feature type="region of interest" description="Disordered" evidence="5">
    <location>
        <begin position="72"/>
        <end position="190"/>
    </location>
</feature>
<feature type="compositionally biased region" description="Pro residues" evidence="5">
    <location>
        <begin position="93"/>
        <end position="105"/>
    </location>
</feature>
<feature type="compositionally biased region" description="Acidic residues" evidence="5">
    <location>
        <begin position="170"/>
        <end position="186"/>
    </location>
</feature>
<protein>
    <submittedName>
        <fullName evidence="7">C40 family peptidase</fullName>
    </submittedName>
</protein>
<dbReference type="InterPro" id="IPR038765">
    <property type="entry name" value="Papain-like_cys_pep_sf"/>
</dbReference>
<dbReference type="EMBL" id="JANUGQ010000012">
    <property type="protein sequence ID" value="MCS0637101.1"/>
    <property type="molecule type" value="Genomic_DNA"/>
</dbReference>
<feature type="region of interest" description="Disordered" evidence="5">
    <location>
        <begin position="216"/>
        <end position="243"/>
    </location>
</feature>
<feature type="compositionally biased region" description="Low complexity" evidence="5">
    <location>
        <begin position="82"/>
        <end position="92"/>
    </location>
</feature>
<keyword evidence="2" id="KW-0645">Protease</keyword>
<evidence type="ECO:0000256" key="5">
    <source>
        <dbReference type="SAM" id="MobiDB-lite"/>
    </source>
</evidence>
<evidence type="ECO:0000256" key="3">
    <source>
        <dbReference type="ARBA" id="ARBA00022801"/>
    </source>
</evidence>
<feature type="compositionally biased region" description="Low complexity" evidence="5">
    <location>
        <begin position="224"/>
        <end position="239"/>
    </location>
</feature>
<evidence type="ECO:0000256" key="2">
    <source>
        <dbReference type="ARBA" id="ARBA00022670"/>
    </source>
</evidence>
<feature type="compositionally biased region" description="Basic residues" evidence="5">
    <location>
        <begin position="1"/>
        <end position="14"/>
    </location>
</feature>
<dbReference type="Proteomes" id="UP001431313">
    <property type="component" value="Unassembled WGS sequence"/>
</dbReference>
<gene>
    <name evidence="7" type="ORF">NX801_15820</name>
</gene>
<dbReference type="PANTHER" id="PTHR47359:SF3">
    <property type="entry name" value="NLP_P60 DOMAIN-CONTAINING PROTEIN-RELATED"/>
    <property type="match status" value="1"/>
</dbReference>
<feature type="compositionally biased region" description="Basic and acidic residues" evidence="5">
    <location>
        <begin position="255"/>
        <end position="268"/>
    </location>
</feature>
<organism evidence="7 8">
    <name type="scientific">Streptomyces pyxinae</name>
    <dbReference type="NCBI Taxonomy" id="2970734"/>
    <lineage>
        <taxon>Bacteria</taxon>
        <taxon>Bacillati</taxon>
        <taxon>Actinomycetota</taxon>
        <taxon>Actinomycetes</taxon>
        <taxon>Kitasatosporales</taxon>
        <taxon>Streptomycetaceae</taxon>
        <taxon>Streptomyces</taxon>
    </lineage>
</organism>
<dbReference type="InterPro" id="IPR000064">
    <property type="entry name" value="NLP_P60_dom"/>
</dbReference>
<dbReference type="PANTHER" id="PTHR47359">
    <property type="entry name" value="PEPTIDOGLYCAN DL-ENDOPEPTIDASE CWLO"/>
    <property type="match status" value="1"/>
</dbReference>
<proteinExistence type="inferred from homology"/>
<keyword evidence="8" id="KW-1185">Reference proteome</keyword>
<sequence>MPALASHRKPRSRTARPLGHSPAVGVTTAAIASVTLLSAQSAAAAPAAPAAPSRPTVEEVRQKVTDLYRQAGTAAATGRPYGTARLTAGAPAPALPPAAPRPLPGSAPVAEPVAAPAAVAAPPGPEPVRALTTGTAGMAGTAGPEPGTAPEAVGEAGETEGPEGSKETEGPEDGPAEAGGPDDEPDEPGRETLRIRKESAQDKLAVARILLARHSADARHRQLPPAAAPGAGRATGYGADAPGADVPLGAGPRPARGDGHTNRADRADRADRAGKVLAFARAQLGKPYVWGATGPSSYDGAGLARAAWRAAGVELPRAAWSQAKAGARVAVADLRPGDLVFFDDGLGRVGVYQGDGTMIHAPGPGTNVREESIHHLPVYGGVRPA</sequence>
<dbReference type="SUPFAM" id="SSF54001">
    <property type="entry name" value="Cysteine proteinases"/>
    <property type="match status" value="1"/>
</dbReference>
<feature type="domain" description="NlpC/P60" evidence="6">
    <location>
        <begin position="270"/>
        <end position="385"/>
    </location>
</feature>
<name>A0ABT2CI73_9ACTN</name>
<accession>A0ABT2CI73</accession>
<comment type="caution">
    <text evidence="7">The sequence shown here is derived from an EMBL/GenBank/DDBJ whole genome shotgun (WGS) entry which is preliminary data.</text>
</comment>
<keyword evidence="4" id="KW-0788">Thiol protease</keyword>
<dbReference type="RefSeq" id="WP_258788359.1">
    <property type="nucleotide sequence ID" value="NZ_JANUGQ010000012.1"/>
</dbReference>
<feature type="region of interest" description="Disordered" evidence="5">
    <location>
        <begin position="1"/>
        <end position="23"/>
    </location>
</feature>
<dbReference type="InterPro" id="IPR051794">
    <property type="entry name" value="PG_Endopeptidase_C40"/>
</dbReference>
<evidence type="ECO:0000256" key="4">
    <source>
        <dbReference type="ARBA" id="ARBA00022807"/>
    </source>
</evidence>
<feature type="compositionally biased region" description="Low complexity" evidence="5">
    <location>
        <begin position="132"/>
        <end position="156"/>
    </location>
</feature>
<dbReference type="PROSITE" id="PS51935">
    <property type="entry name" value="NLPC_P60"/>
    <property type="match status" value="1"/>
</dbReference>
<keyword evidence="3" id="KW-0378">Hydrolase</keyword>
<evidence type="ECO:0000313" key="8">
    <source>
        <dbReference type="Proteomes" id="UP001431313"/>
    </source>
</evidence>
<reference evidence="7" key="1">
    <citation type="submission" date="2022-08" db="EMBL/GenBank/DDBJ databases">
        <authorList>
            <person name="Somphong A."/>
            <person name="Phongsopitanun W."/>
        </authorList>
    </citation>
    <scope>NUCLEOTIDE SEQUENCE</scope>
    <source>
        <strain evidence="7">LP05-1</strain>
    </source>
</reference>
<dbReference type="Pfam" id="PF00877">
    <property type="entry name" value="NLPC_P60"/>
    <property type="match status" value="1"/>
</dbReference>
<dbReference type="Gene3D" id="3.90.1720.10">
    <property type="entry name" value="endopeptidase domain like (from Nostoc punctiforme)"/>
    <property type="match status" value="1"/>
</dbReference>
<feature type="region of interest" description="Disordered" evidence="5">
    <location>
        <begin position="249"/>
        <end position="268"/>
    </location>
</feature>
<comment type="similarity">
    <text evidence="1">Belongs to the peptidase C40 family.</text>
</comment>
<evidence type="ECO:0000313" key="7">
    <source>
        <dbReference type="EMBL" id="MCS0637101.1"/>
    </source>
</evidence>
<feature type="compositionally biased region" description="Low complexity" evidence="5">
    <location>
        <begin position="106"/>
        <end position="121"/>
    </location>
</feature>
<evidence type="ECO:0000259" key="6">
    <source>
        <dbReference type="PROSITE" id="PS51935"/>
    </source>
</evidence>
<evidence type="ECO:0000256" key="1">
    <source>
        <dbReference type="ARBA" id="ARBA00007074"/>
    </source>
</evidence>